<keyword evidence="1" id="KW-0472">Membrane</keyword>
<feature type="transmembrane region" description="Helical" evidence="1">
    <location>
        <begin position="288"/>
        <end position="307"/>
    </location>
</feature>
<proteinExistence type="predicted"/>
<sequence length="515" mass="56472">MSIGPIVGLFLCCSAALISFGSEWITASVYHGDRSTLSTNGSLAGGKHRRVELVFQPRLWQSIVRCSTYTVGTLLLFCPRKSLIVIYGTASSLFAVLGLIVKHTDQWFPLGTSVFLGLTSAMGAVAVLGVFALLPVEFSTHSSTHDSFLGFTLFALQAGADWLLWTVAHLKSDVLSSASPTIPSPYAPEMATTSDVTFLPCCANVPVAAVAGFFWIMDWKQQSAAYRDSKAWRADAGCARAACHRRNLPLLCVVATMFACSLLRHAGFSALLANIEEDLATKSTGRDYRLAFCLSFLPDLLGTLLAVGLHAGKSPLARYVAPFGAFFFSLAVAGLFLFMKFHRGTDFWFFVVMDMWIRFFHQMFIASGFLSVRRLRFRQSLGAQFVALSGLLTVMELGRLTSEIIRVWIPDSLEETEYRLIMGAAVACMLSLTLLSFGKNYGDYFRLRGAHVNATDDIVFFHSGNRSAPLAMTTPKSFVFESQNSINDAVPDSIWGTELALHQPSRRQSDPGLIC</sequence>
<accession>A0A7R9BBP1</accession>
<reference evidence="3" key="1">
    <citation type="submission" date="2020-11" db="EMBL/GenBank/DDBJ databases">
        <authorList>
            <person name="Tran Van P."/>
        </authorList>
    </citation>
    <scope>NUCLEOTIDE SEQUENCE</scope>
</reference>
<feature type="transmembrane region" description="Helical" evidence="1">
    <location>
        <begin position="381"/>
        <end position="398"/>
    </location>
</feature>
<feature type="chain" id="PRO_5036402895" evidence="2">
    <location>
        <begin position="22"/>
        <end position="515"/>
    </location>
</feature>
<name>A0A7R9BBP1_9CRUS</name>
<dbReference type="EMBL" id="OA882047">
    <property type="protein sequence ID" value="CAD7272190.1"/>
    <property type="molecule type" value="Genomic_DNA"/>
</dbReference>
<dbReference type="AlphaFoldDB" id="A0A7R9BBP1"/>
<feature type="transmembrane region" description="Helical" evidence="1">
    <location>
        <begin position="319"/>
        <end position="341"/>
    </location>
</feature>
<evidence type="ECO:0000256" key="2">
    <source>
        <dbReference type="SAM" id="SignalP"/>
    </source>
</evidence>
<evidence type="ECO:0000313" key="3">
    <source>
        <dbReference type="EMBL" id="CAD7272190.1"/>
    </source>
</evidence>
<dbReference type="Proteomes" id="UP000678499">
    <property type="component" value="Unassembled WGS sequence"/>
</dbReference>
<keyword evidence="4" id="KW-1185">Reference proteome</keyword>
<organism evidence="3">
    <name type="scientific">Notodromas monacha</name>
    <dbReference type="NCBI Taxonomy" id="399045"/>
    <lineage>
        <taxon>Eukaryota</taxon>
        <taxon>Metazoa</taxon>
        <taxon>Ecdysozoa</taxon>
        <taxon>Arthropoda</taxon>
        <taxon>Crustacea</taxon>
        <taxon>Oligostraca</taxon>
        <taxon>Ostracoda</taxon>
        <taxon>Podocopa</taxon>
        <taxon>Podocopida</taxon>
        <taxon>Cypridocopina</taxon>
        <taxon>Cypridoidea</taxon>
        <taxon>Cyprididae</taxon>
        <taxon>Notodromas</taxon>
    </lineage>
</organism>
<keyword evidence="1" id="KW-1133">Transmembrane helix</keyword>
<feature type="transmembrane region" description="Helical" evidence="1">
    <location>
        <begin position="113"/>
        <end position="136"/>
    </location>
</feature>
<feature type="transmembrane region" description="Helical" evidence="1">
    <location>
        <begin position="248"/>
        <end position="268"/>
    </location>
</feature>
<evidence type="ECO:0000313" key="4">
    <source>
        <dbReference type="Proteomes" id="UP000678499"/>
    </source>
</evidence>
<feature type="transmembrane region" description="Helical" evidence="1">
    <location>
        <begin position="418"/>
        <end position="438"/>
    </location>
</feature>
<dbReference type="EMBL" id="CAJPEX010000010">
    <property type="protein sequence ID" value="CAG0912342.1"/>
    <property type="molecule type" value="Genomic_DNA"/>
</dbReference>
<keyword evidence="1" id="KW-0812">Transmembrane</keyword>
<feature type="transmembrane region" description="Helical" evidence="1">
    <location>
        <begin position="196"/>
        <end position="217"/>
    </location>
</feature>
<feature type="transmembrane region" description="Helical" evidence="1">
    <location>
        <begin position="347"/>
        <end position="369"/>
    </location>
</feature>
<feature type="transmembrane region" description="Helical" evidence="1">
    <location>
        <begin position="84"/>
        <end position="101"/>
    </location>
</feature>
<gene>
    <name evidence="3" type="ORF">NMOB1V02_LOCUS134</name>
</gene>
<keyword evidence="2" id="KW-0732">Signal</keyword>
<evidence type="ECO:0000256" key="1">
    <source>
        <dbReference type="SAM" id="Phobius"/>
    </source>
</evidence>
<feature type="signal peptide" evidence="2">
    <location>
        <begin position="1"/>
        <end position="21"/>
    </location>
</feature>
<protein>
    <submittedName>
        <fullName evidence="3">Uncharacterized protein</fullName>
    </submittedName>
</protein>